<feature type="compositionally biased region" description="Low complexity" evidence="1">
    <location>
        <begin position="207"/>
        <end position="248"/>
    </location>
</feature>
<feature type="compositionally biased region" description="Low complexity" evidence="1">
    <location>
        <begin position="123"/>
        <end position="148"/>
    </location>
</feature>
<evidence type="ECO:0000256" key="1">
    <source>
        <dbReference type="SAM" id="MobiDB-lite"/>
    </source>
</evidence>
<protein>
    <submittedName>
        <fullName evidence="2">Uncharacterized protein</fullName>
    </submittedName>
</protein>
<accession>A0AAD7NIQ8</accession>
<dbReference type="Proteomes" id="UP001215598">
    <property type="component" value="Unassembled WGS sequence"/>
</dbReference>
<feature type="compositionally biased region" description="Low complexity" evidence="1">
    <location>
        <begin position="19"/>
        <end position="35"/>
    </location>
</feature>
<dbReference type="EMBL" id="JARKIB010000033">
    <property type="protein sequence ID" value="KAJ7762160.1"/>
    <property type="molecule type" value="Genomic_DNA"/>
</dbReference>
<feature type="compositionally biased region" description="Basic residues" evidence="1">
    <location>
        <begin position="71"/>
        <end position="83"/>
    </location>
</feature>
<feature type="region of interest" description="Disordered" evidence="1">
    <location>
        <begin position="1"/>
        <end position="299"/>
    </location>
</feature>
<gene>
    <name evidence="2" type="ORF">B0H16DRAFT_1529892</name>
</gene>
<keyword evidence="3" id="KW-1185">Reference proteome</keyword>
<feature type="compositionally biased region" description="Low complexity" evidence="1">
    <location>
        <begin position="100"/>
        <end position="115"/>
    </location>
</feature>
<organism evidence="2 3">
    <name type="scientific">Mycena metata</name>
    <dbReference type="NCBI Taxonomy" id="1033252"/>
    <lineage>
        <taxon>Eukaryota</taxon>
        <taxon>Fungi</taxon>
        <taxon>Dikarya</taxon>
        <taxon>Basidiomycota</taxon>
        <taxon>Agaricomycotina</taxon>
        <taxon>Agaricomycetes</taxon>
        <taxon>Agaricomycetidae</taxon>
        <taxon>Agaricales</taxon>
        <taxon>Marasmiineae</taxon>
        <taxon>Mycenaceae</taxon>
        <taxon>Mycena</taxon>
    </lineage>
</organism>
<dbReference type="AlphaFoldDB" id="A0AAD7NIQ8"/>
<evidence type="ECO:0000313" key="2">
    <source>
        <dbReference type="EMBL" id="KAJ7762160.1"/>
    </source>
</evidence>
<sequence length="299" mass="31101">MAARTSMPTSARVPSLPLASRTSAIRTSTSSATCSLPSHGPSSGEQRPTACGCARHPPTQPPRLCLPPRLRSARVRPKHRHHHEQFPRLEAGHSIPSSPPSRAATAAGAPAHAAPATPPASPRPRSTPSGPSRSLFSVHSYSSSSNCSTATTVRLPHCALDASRKTGRRTSTSTSTTARRPRFRRASTPHPSFVRARAPPPPCIHLGAPASSSPSTAARITPSTASRARTSTTGTFTSTTSGATGISPCTAVRLSLSRDGPASKLETPAASTAGFTARPDPKRPCGASSAGHRRPQKRR</sequence>
<name>A0AAD7NIQ8_9AGAR</name>
<reference evidence="2" key="1">
    <citation type="submission" date="2023-03" db="EMBL/GenBank/DDBJ databases">
        <title>Massive genome expansion in bonnet fungi (Mycena s.s.) driven by repeated elements and novel gene families across ecological guilds.</title>
        <authorList>
            <consortium name="Lawrence Berkeley National Laboratory"/>
            <person name="Harder C.B."/>
            <person name="Miyauchi S."/>
            <person name="Viragh M."/>
            <person name="Kuo A."/>
            <person name="Thoen E."/>
            <person name="Andreopoulos B."/>
            <person name="Lu D."/>
            <person name="Skrede I."/>
            <person name="Drula E."/>
            <person name="Henrissat B."/>
            <person name="Morin E."/>
            <person name="Kohler A."/>
            <person name="Barry K."/>
            <person name="LaButti K."/>
            <person name="Morin E."/>
            <person name="Salamov A."/>
            <person name="Lipzen A."/>
            <person name="Mereny Z."/>
            <person name="Hegedus B."/>
            <person name="Baldrian P."/>
            <person name="Stursova M."/>
            <person name="Weitz H."/>
            <person name="Taylor A."/>
            <person name="Grigoriev I.V."/>
            <person name="Nagy L.G."/>
            <person name="Martin F."/>
            <person name="Kauserud H."/>
        </authorList>
    </citation>
    <scope>NUCLEOTIDE SEQUENCE</scope>
    <source>
        <strain evidence="2">CBHHK182m</strain>
    </source>
</reference>
<feature type="compositionally biased region" description="Low complexity" evidence="1">
    <location>
        <begin position="169"/>
        <end position="178"/>
    </location>
</feature>
<comment type="caution">
    <text evidence="2">The sequence shown here is derived from an EMBL/GenBank/DDBJ whole genome shotgun (WGS) entry which is preliminary data.</text>
</comment>
<proteinExistence type="predicted"/>
<evidence type="ECO:0000313" key="3">
    <source>
        <dbReference type="Proteomes" id="UP001215598"/>
    </source>
</evidence>